<sequence>MTISPPEPALDQPYEGAPWGVAHRRLWKKGFTFTGRASRSEFWRAWALTTGVVLALYLGSILVSVAGTSAAMSAGNYSAFTTVTVIAGLLLLVAALYALAIVIPVIALTIRRLHDIDKSGAYYLVTFIPFIGGLLLLGMLAQPARPEGARFDLPSSTPTSGAPAAPTVSTYGEIAAPPASTASASAVPVPPPAPAAGPLAVPVPPPAPVTVLPAVAVPPPAFAPVVPSTPPAPTSPAAAAGTMPSAPSPISGIPISGIPGMPSSLASPPAAVEGDLDSTRIVAPRDTSGWTLELPDGRRLAVDGAVSLGRDPVSEHGGILVPIDDPARSMSKTHARFDLTAAGITVTDLHSTNGTRIDGGSAPSVSVAPGVATAVPEGATVVLGEYAVRLQRR</sequence>
<dbReference type="InterPro" id="IPR008523">
    <property type="entry name" value="DUF805"/>
</dbReference>
<dbReference type="Pfam" id="PF00498">
    <property type="entry name" value="FHA"/>
    <property type="match status" value="1"/>
</dbReference>
<dbReference type="CDD" id="cd00060">
    <property type="entry name" value="FHA"/>
    <property type="match status" value="1"/>
</dbReference>
<feature type="transmembrane region" description="Helical" evidence="3">
    <location>
        <begin position="45"/>
        <end position="66"/>
    </location>
</feature>
<evidence type="ECO:0000313" key="6">
    <source>
        <dbReference type="Proteomes" id="UP001226691"/>
    </source>
</evidence>
<evidence type="ECO:0000256" key="2">
    <source>
        <dbReference type="SAM" id="MobiDB-lite"/>
    </source>
</evidence>
<protein>
    <submittedName>
        <fullName evidence="5">Uncharacterized membrane protein YhaH (DUF805 family)</fullName>
    </submittedName>
</protein>
<dbReference type="EMBL" id="JAUTBF010000001">
    <property type="protein sequence ID" value="MDQ1124720.1"/>
    <property type="molecule type" value="Genomic_DNA"/>
</dbReference>
<feature type="transmembrane region" description="Helical" evidence="3">
    <location>
        <begin position="86"/>
        <end position="110"/>
    </location>
</feature>
<reference evidence="5 6" key="1">
    <citation type="submission" date="2023-07" db="EMBL/GenBank/DDBJ databases">
        <title>Functional and genomic diversity of the sorghum phyllosphere microbiome.</title>
        <authorList>
            <person name="Shade A."/>
        </authorList>
    </citation>
    <scope>NUCLEOTIDE SEQUENCE [LARGE SCALE GENOMIC DNA]</scope>
    <source>
        <strain evidence="5 6">SORGH_AS_1207</strain>
    </source>
</reference>
<keyword evidence="3" id="KW-1133">Transmembrane helix</keyword>
<feature type="transmembrane region" description="Helical" evidence="3">
    <location>
        <begin position="122"/>
        <end position="141"/>
    </location>
</feature>
<keyword evidence="6" id="KW-1185">Reference proteome</keyword>
<keyword evidence="3" id="KW-0472">Membrane</keyword>
<evidence type="ECO:0000259" key="4">
    <source>
        <dbReference type="PROSITE" id="PS50006"/>
    </source>
</evidence>
<comment type="caution">
    <text evidence="5">The sequence shown here is derived from an EMBL/GenBank/DDBJ whole genome shotgun (WGS) entry which is preliminary data.</text>
</comment>
<evidence type="ECO:0000256" key="1">
    <source>
        <dbReference type="ARBA" id="ARBA00022553"/>
    </source>
</evidence>
<dbReference type="RefSeq" id="WP_307486403.1">
    <property type="nucleotide sequence ID" value="NZ_JAUTBF010000001.1"/>
</dbReference>
<feature type="compositionally biased region" description="Low complexity" evidence="2">
    <location>
        <begin position="235"/>
        <end position="264"/>
    </location>
</feature>
<evidence type="ECO:0000256" key="3">
    <source>
        <dbReference type="SAM" id="Phobius"/>
    </source>
</evidence>
<accession>A0ABU0TYH9</accession>
<dbReference type="InterPro" id="IPR008984">
    <property type="entry name" value="SMAD_FHA_dom_sf"/>
</dbReference>
<dbReference type="PANTHER" id="PTHR34980:SF2">
    <property type="entry name" value="INNER MEMBRANE PROTEIN YHAH-RELATED"/>
    <property type="match status" value="1"/>
</dbReference>
<dbReference type="SUPFAM" id="SSF49879">
    <property type="entry name" value="SMAD/FHA domain"/>
    <property type="match status" value="1"/>
</dbReference>
<dbReference type="InterPro" id="IPR000253">
    <property type="entry name" value="FHA_dom"/>
</dbReference>
<organism evidence="5 6">
    <name type="scientific">Microbacterium trichothecenolyticum</name>
    <name type="common">Aureobacterium trichothecenolyticum</name>
    <dbReference type="NCBI Taxonomy" id="69370"/>
    <lineage>
        <taxon>Bacteria</taxon>
        <taxon>Bacillati</taxon>
        <taxon>Actinomycetota</taxon>
        <taxon>Actinomycetes</taxon>
        <taxon>Micrococcales</taxon>
        <taxon>Microbacteriaceae</taxon>
        <taxon>Microbacterium</taxon>
    </lineage>
</organism>
<dbReference type="Proteomes" id="UP001226691">
    <property type="component" value="Unassembled WGS sequence"/>
</dbReference>
<dbReference type="Gene3D" id="2.60.200.20">
    <property type="match status" value="1"/>
</dbReference>
<name>A0ABU0TYH9_MICTR</name>
<keyword evidence="1" id="KW-0597">Phosphoprotein</keyword>
<proteinExistence type="predicted"/>
<feature type="region of interest" description="Disordered" evidence="2">
    <location>
        <begin position="228"/>
        <end position="272"/>
    </location>
</feature>
<dbReference type="Pfam" id="PF05656">
    <property type="entry name" value="DUF805"/>
    <property type="match status" value="1"/>
</dbReference>
<gene>
    <name evidence="5" type="ORF">QE412_003293</name>
</gene>
<feature type="domain" description="FHA" evidence="4">
    <location>
        <begin position="306"/>
        <end position="362"/>
    </location>
</feature>
<dbReference type="PROSITE" id="PS50006">
    <property type="entry name" value="FHA_DOMAIN"/>
    <property type="match status" value="1"/>
</dbReference>
<dbReference type="PANTHER" id="PTHR34980">
    <property type="entry name" value="INNER MEMBRANE PROTEIN-RELATED-RELATED"/>
    <property type="match status" value="1"/>
</dbReference>
<evidence type="ECO:0000313" key="5">
    <source>
        <dbReference type="EMBL" id="MDQ1124720.1"/>
    </source>
</evidence>
<keyword evidence="3" id="KW-0812">Transmembrane</keyword>